<keyword evidence="3" id="KW-0539">Nucleus</keyword>
<dbReference type="InterPro" id="IPR022783">
    <property type="entry name" value="GCFC_dom"/>
</dbReference>
<dbReference type="EMBL" id="JAFBMS010000102">
    <property type="protein sequence ID" value="KAG9336289.1"/>
    <property type="molecule type" value="Genomic_DNA"/>
</dbReference>
<feature type="compositionally biased region" description="Basic and acidic residues" evidence="5">
    <location>
        <begin position="67"/>
        <end position="86"/>
    </location>
</feature>
<feature type="compositionally biased region" description="Basic and acidic residues" evidence="5">
    <location>
        <begin position="116"/>
        <end position="132"/>
    </location>
</feature>
<reference evidence="7" key="1">
    <citation type="thesis" date="2021" institute="BYU ScholarsArchive" country="Provo, UT, USA">
        <title>Applications of and Algorithms for Genome Assembly and Genomic Analyses with an Emphasis on Marine Teleosts.</title>
        <authorList>
            <person name="Pickett B.D."/>
        </authorList>
    </citation>
    <scope>NUCLEOTIDE SEQUENCE</scope>
    <source>
        <strain evidence="7">HI-2016</strain>
    </source>
</reference>
<name>A0A8T2N7F1_9TELE</name>
<dbReference type="PANTHER" id="PTHR12214:SF4">
    <property type="entry name" value="INTRON LARGE COMPLEX COMPONENT GCFC2"/>
    <property type="match status" value="1"/>
</dbReference>
<feature type="region of interest" description="Disordered" evidence="5">
    <location>
        <begin position="111"/>
        <end position="233"/>
    </location>
</feature>
<feature type="coiled-coil region" evidence="4">
    <location>
        <begin position="261"/>
        <end position="288"/>
    </location>
</feature>
<dbReference type="GO" id="GO:0003677">
    <property type="term" value="F:DNA binding"/>
    <property type="evidence" value="ECO:0007669"/>
    <property type="project" value="InterPro"/>
</dbReference>
<feature type="compositionally biased region" description="Polar residues" evidence="5">
    <location>
        <begin position="351"/>
        <end position="372"/>
    </location>
</feature>
<feature type="non-terminal residue" evidence="7">
    <location>
        <position position="1"/>
    </location>
</feature>
<comment type="similarity">
    <text evidence="2">Belongs to the GCF family.</text>
</comment>
<feature type="compositionally biased region" description="Acidic residues" evidence="5">
    <location>
        <begin position="137"/>
        <end position="149"/>
    </location>
</feature>
<evidence type="ECO:0000256" key="3">
    <source>
        <dbReference type="ARBA" id="ARBA00023242"/>
    </source>
</evidence>
<dbReference type="GO" id="GO:0000398">
    <property type="term" value="P:mRNA splicing, via spliceosome"/>
    <property type="evidence" value="ECO:0007669"/>
    <property type="project" value="InterPro"/>
</dbReference>
<dbReference type="AlphaFoldDB" id="A0A8T2N7F1"/>
<evidence type="ECO:0000256" key="1">
    <source>
        <dbReference type="ARBA" id="ARBA00004123"/>
    </source>
</evidence>
<feature type="compositionally biased region" description="Acidic residues" evidence="5">
    <location>
        <begin position="177"/>
        <end position="189"/>
    </location>
</feature>
<sequence length="737" mass="84390">TLFLSDDVKDVIDMDLLDDAAVHQMQKLMQLMDYLCNKAKSKAVEKHSKQEVATSKSDSSGAEDADDKGKDTTDEKLLQRDEKKETLNNMLSFSSEKEGVIPDCKQIHAARRQRREARAQKDYIPLDKERESTPLTGEEESEAESDETDDHERRIHFAPKPKTLRERIAEEMGGSESEGDDSDSLEDEDHTTWEEQQIGKGVKRHKQSNSDSSQEKVSLRQRKKCSIPESLPPVSINSIKKRVSTKLESLRQVHRAREAEQRRIQLDMDDARATLDQLENGSAQEQHKFYKSMRVYSQNLLECLSEKVVEINAMELDVHTLLIDQAEALLARRREAVREESTRLQQLAYDTNPASNGHVKSQTEIQGESQVRVSEGENGGSVPADNEPLPEEVAELCRKRDEILRKAEGTFADVQEDFSNVKNILSKFDEWRVLFPDSYQNAYISLCLPKLLAPLIRHQLIGWNPLNAESRDFEDFPWYSAVEKFCHGQGYEESERKDDKTLTSIIEKTIVTKIQGFVEFVWDPLSSRQSQCLVSLCQRLQDDYSIFGPEQSKPVKAFVEAITVRMRGAVDEDVFIPLYPKKFLDDAHSEQYVFRDRQFCSAVKLMGNITLWDSLVPEDVLKELALDKLLNRYLMMTLLNTTSEKDSVEKCKKVAVCFPKSWFKHVDTVSSIPQLQNFSKHLFQTAHSLCKKSPDITNTRDIVANLLILMRNIKALENMTKIVEKYHLEGFEELGSS</sequence>
<organism evidence="7 8">
    <name type="scientific">Albula glossodonta</name>
    <name type="common">roundjaw bonefish</name>
    <dbReference type="NCBI Taxonomy" id="121402"/>
    <lineage>
        <taxon>Eukaryota</taxon>
        <taxon>Metazoa</taxon>
        <taxon>Chordata</taxon>
        <taxon>Craniata</taxon>
        <taxon>Vertebrata</taxon>
        <taxon>Euteleostomi</taxon>
        <taxon>Actinopterygii</taxon>
        <taxon>Neopterygii</taxon>
        <taxon>Teleostei</taxon>
        <taxon>Albuliformes</taxon>
        <taxon>Albulidae</taxon>
        <taxon>Albula</taxon>
    </lineage>
</organism>
<dbReference type="OrthoDB" id="429427at2759"/>
<comment type="caution">
    <text evidence="7">The sequence shown here is derived from an EMBL/GenBank/DDBJ whole genome shotgun (WGS) entry which is preliminary data.</text>
</comment>
<proteinExistence type="inferred from homology"/>
<dbReference type="PANTHER" id="PTHR12214">
    <property type="entry name" value="GC-RICH SEQUENCE DNA-BINDING FACTOR"/>
    <property type="match status" value="1"/>
</dbReference>
<dbReference type="GO" id="GO:0005634">
    <property type="term" value="C:nucleus"/>
    <property type="evidence" value="ECO:0007669"/>
    <property type="project" value="UniProtKB-SubCell"/>
</dbReference>
<evidence type="ECO:0000313" key="7">
    <source>
        <dbReference type="EMBL" id="KAG9336289.1"/>
    </source>
</evidence>
<dbReference type="Pfam" id="PF07842">
    <property type="entry name" value="GCFC"/>
    <property type="match status" value="1"/>
</dbReference>
<dbReference type="InterPro" id="IPR012890">
    <property type="entry name" value="GCFC2-like"/>
</dbReference>
<feature type="compositionally biased region" description="Polar residues" evidence="5">
    <location>
        <begin position="51"/>
        <end position="60"/>
    </location>
</feature>
<dbReference type="Proteomes" id="UP000824540">
    <property type="component" value="Unassembled WGS sequence"/>
</dbReference>
<feature type="region of interest" description="Disordered" evidence="5">
    <location>
        <begin position="351"/>
        <end position="388"/>
    </location>
</feature>
<evidence type="ECO:0000256" key="5">
    <source>
        <dbReference type="SAM" id="MobiDB-lite"/>
    </source>
</evidence>
<gene>
    <name evidence="7" type="ORF">JZ751_002636</name>
</gene>
<keyword evidence="8" id="KW-1185">Reference proteome</keyword>
<evidence type="ECO:0000256" key="2">
    <source>
        <dbReference type="ARBA" id="ARBA00010801"/>
    </source>
</evidence>
<accession>A0A8T2N7F1</accession>
<protein>
    <recommendedName>
        <fullName evidence="6">GCF C-terminal domain-containing protein</fullName>
    </recommendedName>
</protein>
<keyword evidence="4" id="KW-0175">Coiled coil</keyword>
<evidence type="ECO:0000259" key="6">
    <source>
        <dbReference type="Pfam" id="PF07842"/>
    </source>
</evidence>
<evidence type="ECO:0000256" key="4">
    <source>
        <dbReference type="SAM" id="Coils"/>
    </source>
</evidence>
<feature type="region of interest" description="Disordered" evidence="5">
    <location>
        <begin position="44"/>
        <end position="91"/>
    </location>
</feature>
<feature type="domain" description="GCF C-terminal" evidence="6">
    <location>
        <begin position="422"/>
        <end position="634"/>
    </location>
</feature>
<comment type="subcellular location">
    <subcellularLocation>
        <location evidence="1">Nucleus</location>
    </subcellularLocation>
</comment>
<evidence type="ECO:0000313" key="8">
    <source>
        <dbReference type="Proteomes" id="UP000824540"/>
    </source>
</evidence>